<dbReference type="CDD" id="cd03114">
    <property type="entry name" value="MMAA-like"/>
    <property type="match status" value="1"/>
</dbReference>
<dbReference type="PANTHER" id="PTHR43087:SF1">
    <property type="entry name" value="LAO_AO TRANSPORT SYSTEM ATPASE"/>
    <property type="match status" value="1"/>
</dbReference>
<dbReference type="InterPro" id="IPR003489">
    <property type="entry name" value="RHF/RaiA"/>
</dbReference>
<proteinExistence type="inferred from homology"/>
<dbReference type="Pfam" id="PF16321">
    <property type="entry name" value="Ribosom_S30AE_C"/>
    <property type="match status" value="1"/>
</dbReference>
<dbReference type="CDD" id="cd00552">
    <property type="entry name" value="RaiA"/>
    <property type="match status" value="1"/>
</dbReference>
<dbReference type="InterPro" id="IPR005129">
    <property type="entry name" value="GTPase_ArgK"/>
</dbReference>
<evidence type="ECO:0000256" key="5">
    <source>
        <dbReference type="ARBA" id="ARBA00023186"/>
    </source>
</evidence>
<dbReference type="PANTHER" id="PTHR43087">
    <property type="entry name" value="LYSINE/ARGININE/ORNITHINE TRANSPORT SYSTEM KINASE"/>
    <property type="match status" value="1"/>
</dbReference>
<keyword evidence="8" id="KW-1185">Reference proteome</keyword>
<dbReference type="InterPro" id="IPR036567">
    <property type="entry name" value="RHF-like"/>
</dbReference>
<evidence type="ECO:0000313" key="7">
    <source>
        <dbReference type="EMBL" id="CAI8046314.1"/>
    </source>
</evidence>
<keyword evidence="3" id="KW-0378">Hydrolase</keyword>
<protein>
    <submittedName>
        <fullName evidence="7">GTPase PH0274</fullName>
    </submittedName>
</protein>
<dbReference type="Pfam" id="PF03308">
    <property type="entry name" value="MeaB"/>
    <property type="match status" value="1"/>
</dbReference>
<dbReference type="InterPro" id="IPR032528">
    <property type="entry name" value="Ribosom_S30AE_C"/>
</dbReference>
<dbReference type="HAMAP" id="MF_00839">
    <property type="entry name" value="HPF"/>
    <property type="match status" value="1"/>
</dbReference>
<evidence type="ECO:0000259" key="6">
    <source>
        <dbReference type="SMART" id="SM00382"/>
    </source>
</evidence>
<evidence type="ECO:0000256" key="1">
    <source>
        <dbReference type="ARBA" id="ARBA00009625"/>
    </source>
</evidence>
<dbReference type="Gene3D" id="3.40.50.300">
    <property type="entry name" value="P-loop containing nucleotide triphosphate hydrolases"/>
    <property type="match status" value="1"/>
</dbReference>
<dbReference type="Gene3D" id="3.30.505.50">
    <property type="entry name" value="Sigma 54 modulation/S30EA ribosomal protein, C-terminal domain"/>
    <property type="match status" value="1"/>
</dbReference>
<keyword evidence="4" id="KW-0342">GTP-binding</keyword>
<dbReference type="Gene3D" id="3.30.160.100">
    <property type="entry name" value="Ribosome hibernation promotion factor-like"/>
    <property type="match status" value="1"/>
</dbReference>
<dbReference type="Proteomes" id="UP001174909">
    <property type="component" value="Unassembled WGS sequence"/>
</dbReference>
<comment type="similarity">
    <text evidence="1">Belongs to the SIMIBI class G3E GTPase family. ArgK/MeaB subfamily.</text>
</comment>
<dbReference type="AlphaFoldDB" id="A0AA35X6R6"/>
<dbReference type="SUPFAM" id="SSF69754">
    <property type="entry name" value="Ribosome binding protein Y (YfiA homologue)"/>
    <property type="match status" value="1"/>
</dbReference>
<evidence type="ECO:0000256" key="2">
    <source>
        <dbReference type="ARBA" id="ARBA00022741"/>
    </source>
</evidence>
<dbReference type="GO" id="GO:0003924">
    <property type="term" value="F:GTPase activity"/>
    <property type="evidence" value="ECO:0007669"/>
    <property type="project" value="InterPro"/>
</dbReference>
<dbReference type="NCBIfam" id="TIGR00741">
    <property type="entry name" value="yfiA"/>
    <property type="match status" value="1"/>
</dbReference>
<organism evidence="7 8">
    <name type="scientific">Geodia barretti</name>
    <name type="common">Barrett's horny sponge</name>
    <dbReference type="NCBI Taxonomy" id="519541"/>
    <lineage>
        <taxon>Eukaryota</taxon>
        <taxon>Metazoa</taxon>
        <taxon>Porifera</taxon>
        <taxon>Demospongiae</taxon>
        <taxon>Heteroscleromorpha</taxon>
        <taxon>Tetractinellida</taxon>
        <taxon>Astrophorina</taxon>
        <taxon>Geodiidae</taxon>
        <taxon>Geodia</taxon>
    </lineage>
</organism>
<evidence type="ECO:0000256" key="3">
    <source>
        <dbReference type="ARBA" id="ARBA00022801"/>
    </source>
</evidence>
<dbReference type="InterPro" id="IPR034694">
    <property type="entry name" value="HPF_long/plastid"/>
</dbReference>
<reference evidence="7" key="1">
    <citation type="submission" date="2023-03" db="EMBL/GenBank/DDBJ databases">
        <authorList>
            <person name="Steffen K."/>
            <person name="Cardenas P."/>
        </authorList>
    </citation>
    <scope>NUCLEOTIDE SEQUENCE</scope>
</reference>
<evidence type="ECO:0000313" key="8">
    <source>
        <dbReference type="Proteomes" id="UP001174909"/>
    </source>
</evidence>
<dbReference type="InterPro" id="IPR003593">
    <property type="entry name" value="AAA+_ATPase"/>
</dbReference>
<dbReference type="Pfam" id="PF02482">
    <property type="entry name" value="Ribosomal_S30AE"/>
    <property type="match status" value="1"/>
</dbReference>
<name>A0AA35X6R6_GEOBA</name>
<dbReference type="EMBL" id="CASHTH010003554">
    <property type="protein sequence ID" value="CAI8046314.1"/>
    <property type="molecule type" value="Genomic_DNA"/>
</dbReference>
<dbReference type="SUPFAM" id="SSF52540">
    <property type="entry name" value="P-loop containing nucleoside triphosphate hydrolases"/>
    <property type="match status" value="1"/>
</dbReference>
<keyword evidence="2" id="KW-0547">Nucleotide-binding</keyword>
<gene>
    <name evidence="7" type="ORF">GBAR_LOCUS25601</name>
</gene>
<dbReference type="InterPro" id="IPR052040">
    <property type="entry name" value="GTPase/Isobutyryl-CoA_mutase"/>
</dbReference>
<dbReference type="InterPro" id="IPR027417">
    <property type="entry name" value="P-loop_NTPase"/>
</dbReference>
<dbReference type="GO" id="GO:0005525">
    <property type="term" value="F:GTP binding"/>
    <property type="evidence" value="ECO:0007669"/>
    <property type="project" value="UniProtKB-KW"/>
</dbReference>
<dbReference type="NCBIfam" id="TIGR00750">
    <property type="entry name" value="lao"/>
    <property type="match status" value="1"/>
</dbReference>
<accession>A0AA35X6R6</accession>
<dbReference type="InterPro" id="IPR038416">
    <property type="entry name" value="Ribosom_S30AE_C_sf"/>
</dbReference>
<dbReference type="SMART" id="SM00382">
    <property type="entry name" value="AAA"/>
    <property type="match status" value="1"/>
</dbReference>
<comment type="caution">
    <text evidence="7">The sequence shown here is derived from an EMBL/GenBank/DDBJ whole genome shotgun (WGS) entry which is preliminary data.</text>
</comment>
<sequence>MPELADRLLAGEQRALSRVISMLERGDPSAADVMRQIDSATGRAYTLGLTGPPGAGKSTIVDQLTRHLRDRDKRVGIIAVDPTSPFSGGALLGDRIRMQRHYLDSGVFIRSIATRGQSGGIPRIVKGVARALDAAGYDVVIVETVGVGQTELGIMGVADTVAVALIPEAGDAIQALKAGVMEIADLYVVNKADRHGADQMAASVTAMLHMSLTTPEWVPPVMMTAALTGQGIEQLWGKLEEHFAYLSDSGNLSKRRGEHRTQEFLEVVEEELVRRLRRLVQTDPGLLSVLDQVAVKNAEPYSAALEFLGSSSLNPDALTARHGVGLPAHAVQRQGKREVKTMDLQIQGRNIDITRSMKEHVAAKLSSLDRHLPAIARAEVEMASESTRSQQDRVVVQVSLKVGGDLLRAQRRAGSARAAVNATVDALDRQLDRWKAHTYRSERQSRYAPDADQVVEALAAEDLPPPNDDMAVLDPTGDLVRIKRFDMEPMSVENAALQMQYLDHSFYMFLDEETSRYSVLYRRADNNYGLIQPNDR</sequence>
<keyword evidence="5" id="KW-0143">Chaperone</keyword>
<feature type="domain" description="AAA+ ATPase" evidence="6">
    <location>
        <begin position="43"/>
        <end position="179"/>
    </location>
</feature>
<evidence type="ECO:0000256" key="4">
    <source>
        <dbReference type="ARBA" id="ARBA00023134"/>
    </source>
</evidence>